<comment type="similarity">
    <text evidence="1">Belongs to the ROK (NagC/XylR) family.</text>
</comment>
<keyword evidence="3" id="KW-1185">Reference proteome</keyword>
<dbReference type="Gene3D" id="3.30.420.40">
    <property type="match status" value="2"/>
</dbReference>
<dbReference type="AlphaFoldDB" id="A9KIQ9"/>
<name>A9KIQ9_LACP7</name>
<dbReference type="KEGG" id="cpy:Cphy_3573"/>
<dbReference type="HOGENOM" id="CLU_036604_0_2_9"/>
<sequence>MKIIALDIGGTAIKYAYFDGDDLIFDDVRPSEASLGGDKVLENIISIITEIGNQHSYDTIGISTAGQVDSINGTIVYANDNIPNYTGMELKKILEDKFKVPVSVENDVNAAAIGEAIYGAGKGENDFLCLTYGTGIGGAIFLNQKLYKGAQGVAAEMGHMMIHPGGLPCGCGSFGCYEQYASTTALIRTAKAHSPEFYNGKAIFSAFDHDSKDAKRLIDQWVKEISYGLVNLIYIFNPSLIVLGGGIMTQPYIINKLNQIIKESTMPSFHGVRVTLASLGNLAGVYGMKAITSKEYQEK</sequence>
<accession>A9KIQ9</accession>
<dbReference type="InterPro" id="IPR000600">
    <property type="entry name" value="ROK"/>
</dbReference>
<evidence type="ECO:0000313" key="2">
    <source>
        <dbReference type="EMBL" id="ABX43922.1"/>
    </source>
</evidence>
<proteinExistence type="inferred from homology"/>
<gene>
    <name evidence="2" type="ordered locus">Cphy_3573</name>
</gene>
<dbReference type="Pfam" id="PF00480">
    <property type="entry name" value="ROK"/>
    <property type="match status" value="1"/>
</dbReference>
<dbReference type="CDD" id="cd24068">
    <property type="entry name" value="ASKHA_NBD_ROK_FnNanK-like"/>
    <property type="match status" value="1"/>
</dbReference>
<dbReference type="RefSeq" id="WP_012201570.1">
    <property type="nucleotide sequence ID" value="NC_010001.1"/>
</dbReference>
<dbReference type="STRING" id="357809.Cphy_3573"/>
<evidence type="ECO:0000256" key="1">
    <source>
        <dbReference type="ARBA" id="ARBA00006479"/>
    </source>
</evidence>
<evidence type="ECO:0000313" key="3">
    <source>
        <dbReference type="Proteomes" id="UP000000370"/>
    </source>
</evidence>
<dbReference type="PANTHER" id="PTHR18964">
    <property type="entry name" value="ROK (REPRESSOR, ORF, KINASE) FAMILY"/>
    <property type="match status" value="1"/>
</dbReference>
<dbReference type="InterPro" id="IPR043129">
    <property type="entry name" value="ATPase_NBD"/>
</dbReference>
<reference evidence="3" key="1">
    <citation type="submission" date="2007-11" db="EMBL/GenBank/DDBJ databases">
        <title>Complete genome sequence of Clostridium phytofermentans ISDg.</title>
        <authorList>
            <person name="Leschine S.B."/>
            <person name="Warnick T.A."/>
            <person name="Blanchard J.L."/>
            <person name="Schnell D.J."/>
            <person name="Petit E.L."/>
            <person name="LaTouf W.G."/>
            <person name="Copeland A."/>
            <person name="Lucas S."/>
            <person name="Lapidus A."/>
            <person name="Barry K."/>
            <person name="Glavina del Rio T."/>
            <person name="Dalin E."/>
            <person name="Tice H."/>
            <person name="Pitluck S."/>
            <person name="Kiss H."/>
            <person name="Brettin T."/>
            <person name="Bruce D."/>
            <person name="Detter J.C."/>
            <person name="Han C."/>
            <person name="Kuske C."/>
            <person name="Schmutz J."/>
            <person name="Larimer F."/>
            <person name="Land M."/>
            <person name="Hauser L."/>
            <person name="Kyrpides N."/>
            <person name="Kim E.A."/>
            <person name="Richardson P."/>
        </authorList>
    </citation>
    <scope>NUCLEOTIDE SEQUENCE [LARGE SCALE GENOMIC DNA]</scope>
    <source>
        <strain evidence="3">ATCC 700394 / DSM 18823 / ISDg</strain>
    </source>
</reference>
<dbReference type="SUPFAM" id="SSF53067">
    <property type="entry name" value="Actin-like ATPase domain"/>
    <property type="match status" value="1"/>
</dbReference>
<dbReference type="OrthoDB" id="9795247at2"/>
<dbReference type="PANTHER" id="PTHR18964:SF165">
    <property type="entry name" value="BETA-GLUCOSIDE KINASE"/>
    <property type="match status" value="1"/>
</dbReference>
<dbReference type="Proteomes" id="UP000000370">
    <property type="component" value="Chromosome"/>
</dbReference>
<dbReference type="eggNOG" id="COG1940">
    <property type="taxonomic scope" value="Bacteria"/>
</dbReference>
<dbReference type="EMBL" id="CP000885">
    <property type="protein sequence ID" value="ABX43922.1"/>
    <property type="molecule type" value="Genomic_DNA"/>
</dbReference>
<protein>
    <submittedName>
        <fullName evidence="2">ROK family protein</fullName>
    </submittedName>
</protein>
<organism evidence="2 3">
    <name type="scientific">Lachnoclostridium phytofermentans (strain ATCC 700394 / DSM 18823 / ISDg)</name>
    <name type="common">Clostridium phytofermentans</name>
    <dbReference type="NCBI Taxonomy" id="357809"/>
    <lineage>
        <taxon>Bacteria</taxon>
        <taxon>Bacillati</taxon>
        <taxon>Bacillota</taxon>
        <taxon>Clostridia</taxon>
        <taxon>Lachnospirales</taxon>
        <taxon>Lachnospiraceae</taxon>
    </lineage>
</organism>